<feature type="domain" description="HTH cro/C1-type" evidence="3">
    <location>
        <begin position="15"/>
        <end position="69"/>
    </location>
</feature>
<accession>A0ABV1KDY3</accession>
<dbReference type="Pfam" id="PF01381">
    <property type="entry name" value="HTH_3"/>
    <property type="match status" value="1"/>
</dbReference>
<comment type="caution">
    <text evidence="5">The sequence shown here is derived from an EMBL/GenBank/DDBJ whole genome shotgun (WGS) entry which is preliminary data.</text>
</comment>
<dbReference type="InterPro" id="IPR050109">
    <property type="entry name" value="HTH-type_TetR-like_transc_reg"/>
</dbReference>
<evidence type="ECO:0000256" key="1">
    <source>
        <dbReference type="ARBA" id="ARBA00023125"/>
    </source>
</evidence>
<dbReference type="CDD" id="cd00093">
    <property type="entry name" value="HTH_XRE"/>
    <property type="match status" value="1"/>
</dbReference>
<gene>
    <name evidence="5" type="ORF">WIS52_19555</name>
</gene>
<dbReference type="SUPFAM" id="SSF47413">
    <property type="entry name" value="lambda repressor-like DNA-binding domains"/>
    <property type="match status" value="1"/>
</dbReference>
<proteinExistence type="predicted"/>
<dbReference type="InterPro" id="IPR041490">
    <property type="entry name" value="KstR2_TetR_C"/>
</dbReference>
<feature type="domain" description="HTH tetR-type" evidence="4">
    <location>
        <begin position="96"/>
        <end position="156"/>
    </location>
</feature>
<feature type="DNA-binding region" description="H-T-H motif" evidence="2">
    <location>
        <begin position="119"/>
        <end position="138"/>
    </location>
</feature>
<name>A0ABV1KDY3_9PSEU</name>
<sequence length="298" mass="32542">MVDAGPPGARVGPYVRNARVARGVGLRALAGQIGVSPATLSQIEHGRTRLTVERLDTIAAALGIPAADILEGRTRSIAPSRASRPDPHGSWRIYEPLDLGPVLDAARAEFLEVGYHAATMRRIAARCGMAVSGLYHHHSGKQQMLRALVEYAMTDLDRRAVAARAEGADPVSRFCLLVENLALYHTHRSELAFIGDSEMRSFTDANRRHVAIMRTRQQRRVDHEVEAATAAGRFRHDHPREAARAVVTMCTSLAAWYRHSGRYGPEEIARQYVGFGIDLMTGTSAPFPAPGTTGPRDP</sequence>
<keyword evidence="6" id="KW-1185">Reference proteome</keyword>
<dbReference type="PROSITE" id="PS50943">
    <property type="entry name" value="HTH_CROC1"/>
    <property type="match status" value="1"/>
</dbReference>
<evidence type="ECO:0000256" key="2">
    <source>
        <dbReference type="PROSITE-ProRule" id="PRU00335"/>
    </source>
</evidence>
<dbReference type="EMBL" id="JBEDNQ010000008">
    <property type="protein sequence ID" value="MEQ3552674.1"/>
    <property type="molecule type" value="Genomic_DNA"/>
</dbReference>
<dbReference type="SMART" id="SM00530">
    <property type="entry name" value="HTH_XRE"/>
    <property type="match status" value="1"/>
</dbReference>
<evidence type="ECO:0000259" key="4">
    <source>
        <dbReference type="PROSITE" id="PS50977"/>
    </source>
</evidence>
<dbReference type="PROSITE" id="PS50977">
    <property type="entry name" value="HTH_TETR_2"/>
    <property type="match status" value="1"/>
</dbReference>
<dbReference type="PANTHER" id="PTHR30055:SF237">
    <property type="entry name" value="TRANSCRIPTIONAL REPRESSOR MCE3R"/>
    <property type="match status" value="1"/>
</dbReference>
<evidence type="ECO:0000313" key="5">
    <source>
        <dbReference type="EMBL" id="MEQ3552674.1"/>
    </source>
</evidence>
<protein>
    <submittedName>
        <fullName evidence="5">TetR family transcriptional regulator</fullName>
    </submittedName>
</protein>
<evidence type="ECO:0000259" key="3">
    <source>
        <dbReference type="PROSITE" id="PS50943"/>
    </source>
</evidence>
<dbReference type="RefSeq" id="WP_349299746.1">
    <property type="nucleotide sequence ID" value="NZ_JBEDNQ010000008.1"/>
</dbReference>
<dbReference type="Pfam" id="PF17932">
    <property type="entry name" value="TetR_C_24"/>
    <property type="match status" value="1"/>
</dbReference>
<dbReference type="SUPFAM" id="SSF48498">
    <property type="entry name" value="Tetracyclin repressor-like, C-terminal domain"/>
    <property type="match status" value="1"/>
</dbReference>
<organism evidence="5 6">
    <name type="scientific">Pseudonocardia nematodicida</name>
    <dbReference type="NCBI Taxonomy" id="1206997"/>
    <lineage>
        <taxon>Bacteria</taxon>
        <taxon>Bacillati</taxon>
        <taxon>Actinomycetota</taxon>
        <taxon>Actinomycetes</taxon>
        <taxon>Pseudonocardiales</taxon>
        <taxon>Pseudonocardiaceae</taxon>
        <taxon>Pseudonocardia</taxon>
    </lineage>
</organism>
<dbReference type="Proteomes" id="UP001494902">
    <property type="component" value="Unassembled WGS sequence"/>
</dbReference>
<dbReference type="InterPro" id="IPR001387">
    <property type="entry name" value="Cro/C1-type_HTH"/>
</dbReference>
<dbReference type="SUPFAM" id="SSF46689">
    <property type="entry name" value="Homeodomain-like"/>
    <property type="match status" value="1"/>
</dbReference>
<dbReference type="InterPro" id="IPR001647">
    <property type="entry name" value="HTH_TetR"/>
</dbReference>
<dbReference type="InterPro" id="IPR009057">
    <property type="entry name" value="Homeodomain-like_sf"/>
</dbReference>
<dbReference type="InterPro" id="IPR036271">
    <property type="entry name" value="Tet_transcr_reg_TetR-rel_C_sf"/>
</dbReference>
<evidence type="ECO:0000313" key="6">
    <source>
        <dbReference type="Proteomes" id="UP001494902"/>
    </source>
</evidence>
<dbReference type="Gene3D" id="1.10.357.10">
    <property type="entry name" value="Tetracycline Repressor, domain 2"/>
    <property type="match status" value="1"/>
</dbReference>
<dbReference type="PANTHER" id="PTHR30055">
    <property type="entry name" value="HTH-TYPE TRANSCRIPTIONAL REGULATOR RUTR"/>
    <property type="match status" value="1"/>
</dbReference>
<reference evidence="5 6" key="1">
    <citation type="submission" date="2024-03" db="EMBL/GenBank/DDBJ databases">
        <title>Draft genome sequence of Pseudonocardia nematodicida JCM 31783.</title>
        <authorList>
            <person name="Butdee W."/>
            <person name="Duangmal K."/>
        </authorList>
    </citation>
    <scope>NUCLEOTIDE SEQUENCE [LARGE SCALE GENOMIC DNA]</scope>
    <source>
        <strain evidence="5 6">JCM 31783</strain>
    </source>
</reference>
<keyword evidence="1 2" id="KW-0238">DNA-binding</keyword>
<dbReference type="InterPro" id="IPR010982">
    <property type="entry name" value="Lambda_DNA-bd_dom_sf"/>
</dbReference>
<dbReference type="PRINTS" id="PR00455">
    <property type="entry name" value="HTHTETR"/>
</dbReference>
<dbReference type="Gene3D" id="1.10.260.40">
    <property type="entry name" value="lambda repressor-like DNA-binding domains"/>
    <property type="match status" value="1"/>
</dbReference>
<dbReference type="Pfam" id="PF00440">
    <property type="entry name" value="TetR_N"/>
    <property type="match status" value="1"/>
</dbReference>